<name>Q253I0_CHLFF</name>
<keyword evidence="2" id="KW-1185">Reference proteome</keyword>
<dbReference type="KEGG" id="cfe:BAE81558.1"/>
<dbReference type="EMBL" id="AP006861">
    <property type="protein sequence ID" value="BAE81558.1"/>
    <property type="molecule type" value="Genomic_DNA"/>
</dbReference>
<gene>
    <name evidence="1" type="ordered locus">CF0786</name>
</gene>
<reference evidence="1 2" key="1">
    <citation type="journal article" date="2006" name="DNA Res.">
        <title>Genome sequence of the cat pathogen, Chlamydophila felis.</title>
        <authorList>
            <person name="Azuma Y."/>
            <person name="Hirakawa H."/>
            <person name="Yamashita A."/>
            <person name="Cai Y."/>
            <person name="Rahman M.A."/>
            <person name="Suzuki H."/>
            <person name="Mitaku S."/>
            <person name="Toh H."/>
            <person name="Goto S."/>
            <person name="Murakami T."/>
            <person name="Sugi K."/>
            <person name="Hayashi H."/>
            <person name="Fukushi H."/>
            <person name="Hattori M."/>
            <person name="Kuhara S."/>
            <person name="Shirai M."/>
        </authorList>
    </citation>
    <scope>NUCLEOTIDE SEQUENCE [LARGE SCALE GENOMIC DNA]</scope>
    <source>
        <strain evidence="1 2">Fe/C-56</strain>
    </source>
</reference>
<evidence type="ECO:0000313" key="2">
    <source>
        <dbReference type="Proteomes" id="UP000001260"/>
    </source>
</evidence>
<dbReference type="Proteomes" id="UP000001260">
    <property type="component" value="Chromosome"/>
</dbReference>
<proteinExistence type="predicted"/>
<dbReference type="HOGENOM" id="CLU_2932842_0_0_0"/>
<protein>
    <submittedName>
        <fullName evidence="1">Uncharacterized protein</fullName>
    </submittedName>
</protein>
<accession>Q253I0</accession>
<evidence type="ECO:0000313" key="1">
    <source>
        <dbReference type="EMBL" id="BAE81558.1"/>
    </source>
</evidence>
<sequence>MNTSEEESKFTAFLARSKERFFQQKKFLKDNDLRKAKSLITLTRERINFCQIQLENEFKR</sequence>
<organism evidence="1 2">
    <name type="scientific">Chlamydia felis (strain Fe/C-56)</name>
    <name type="common">Chlamydophila felis</name>
    <dbReference type="NCBI Taxonomy" id="264202"/>
    <lineage>
        <taxon>Bacteria</taxon>
        <taxon>Pseudomonadati</taxon>
        <taxon>Chlamydiota</taxon>
        <taxon>Chlamydiia</taxon>
        <taxon>Chlamydiales</taxon>
        <taxon>Chlamydiaceae</taxon>
        <taxon>Chlamydia/Chlamydophila group</taxon>
        <taxon>Chlamydia</taxon>
    </lineage>
</organism>
<dbReference type="AlphaFoldDB" id="Q253I0"/>